<name>A0A8S1GY03_9PELO</name>
<dbReference type="AlphaFoldDB" id="A0A8S1GY03"/>
<evidence type="ECO:0000313" key="3">
    <source>
        <dbReference type="Proteomes" id="UP000835052"/>
    </source>
</evidence>
<comment type="caution">
    <text evidence="2">The sequence shown here is derived from an EMBL/GenBank/DDBJ whole genome shotgun (WGS) entry which is preliminary data.</text>
</comment>
<dbReference type="EMBL" id="CAJGYM010000009">
    <property type="protein sequence ID" value="CAD6188806.1"/>
    <property type="molecule type" value="Genomic_DNA"/>
</dbReference>
<reference evidence="2" key="1">
    <citation type="submission" date="2020-10" db="EMBL/GenBank/DDBJ databases">
        <authorList>
            <person name="Kikuchi T."/>
        </authorList>
    </citation>
    <scope>NUCLEOTIDE SEQUENCE</scope>
    <source>
        <strain evidence="2">NKZ352</strain>
    </source>
</reference>
<protein>
    <submittedName>
        <fullName evidence="2">Uncharacterized protein</fullName>
    </submittedName>
</protein>
<accession>A0A8S1GY03</accession>
<feature type="region of interest" description="Disordered" evidence="1">
    <location>
        <begin position="279"/>
        <end position="300"/>
    </location>
</feature>
<sequence length="300" mass="34307">MRATPFKEKETYGFKRLTPDGKFVFVSQAKHVVQNFQRFFFRVRTNHISSTFFVVWLKDPQEIKIPWAELEKEFDCKLEGLTPEEDPYYGIYFNIETEKWLLKSTKEGLMDRVSKHIRSLELEFKITARLVDEKYYEMFTPIWSGEDRFSPRDHSLALESGRQSNNDDEQATATASHQVDQVPGLNAGSDAPDEPSMISARSSAQNLPQPRLATVSCLVRKAEKDLGIDTRLCLCACDDCYEKNCQMIVKEEGPSTSGLGEFDEKKPFSFGYSASSTLLSQPSYCSEPTTNLPRREISEQ</sequence>
<evidence type="ECO:0000313" key="2">
    <source>
        <dbReference type="EMBL" id="CAD6188806.1"/>
    </source>
</evidence>
<evidence type="ECO:0000256" key="1">
    <source>
        <dbReference type="SAM" id="MobiDB-lite"/>
    </source>
</evidence>
<organism evidence="2 3">
    <name type="scientific">Caenorhabditis auriculariae</name>
    <dbReference type="NCBI Taxonomy" id="2777116"/>
    <lineage>
        <taxon>Eukaryota</taxon>
        <taxon>Metazoa</taxon>
        <taxon>Ecdysozoa</taxon>
        <taxon>Nematoda</taxon>
        <taxon>Chromadorea</taxon>
        <taxon>Rhabditida</taxon>
        <taxon>Rhabditina</taxon>
        <taxon>Rhabditomorpha</taxon>
        <taxon>Rhabditoidea</taxon>
        <taxon>Rhabditidae</taxon>
        <taxon>Peloderinae</taxon>
        <taxon>Caenorhabditis</taxon>
    </lineage>
</organism>
<proteinExistence type="predicted"/>
<keyword evidence="3" id="KW-1185">Reference proteome</keyword>
<feature type="region of interest" description="Disordered" evidence="1">
    <location>
        <begin position="158"/>
        <end position="205"/>
    </location>
</feature>
<dbReference type="Proteomes" id="UP000835052">
    <property type="component" value="Unassembled WGS sequence"/>
</dbReference>
<feature type="compositionally biased region" description="Polar residues" evidence="1">
    <location>
        <begin position="279"/>
        <end position="292"/>
    </location>
</feature>
<gene>
    <name evidence="2" type="ORF">CAUJ_LOCUS4725</name>
</gene>